<evidence type="ECO:0000256" key="1">
    <source>
        <dbReference type="SAM" id="Phobius"/>
    </source>
</evidence>
<organism evidence="2 3">
    <name type="scientific">Batrachochytrium salamandrivorans</name>
    <dbReference type="NCBI Taxonomy" id="1357716"/>
    <lineage>
        <taxon>Eukaryota</taxon>
        <taxon>Fungi</taxon>
        <taxon>Fungi incertae sedis</taxon>
        <taxon>Chytridiomycota</taxon>
        <taxon>Chytridiomycota incertae sedis</taxon>
        <taxon>Chytridiomycetes</taxon>
        <taxon>Rhizophydiales</taxon>
        <taxon>Rhizophydiales incertae sedis</taxon>
        <taxon>Batrachochytrium</taxon>
    </lineage>
</organism>
<feature type="transmembrane region" description="Helical" evidence="1">
    <location>
        <begin position="45"/>
        <end position="70"/>
    </location>
</feature>
<dbReference type="PROSITE" id="PS50244">
    <property type="entry name" value="S5A_REDUCTASE"/>
    <property type="match status" value="1"/>
</dbReference>
<reference evidence="2 3" key="1">
    <citation type="submission" date="2021-02" db="EMBL/GenBank/DDBJ databases">
        <title>Variation within the Batrachochytrium salamandrivorans European outbreak.</title>
        <authorList>
            <person name="Kelly M."/>
            <person name="Pasmans F."/>
            <person name="Shea T.P."/>
            <person name="Munoz J.F."/>
            <person name="Carranza S."/>
            <person name="Cuomo C.A."/>
            <person name="Martel A."/>
        </authorList>
    </citation>
    <scope>NUCLEOTIDE SEQUENCE [LARGE SCALE GENOMIC DNA]</scope>
    <source>
        <strain evidence="2 3">AMFP18/2</strain>
    </source>
</reference>
<feature type="transmembrane region" description="Helical" evidence="1">
    <location>
        <begin position="131"/>
        <end position="151"/>
    </location>
</feature>
<feature type="transmembrane region" description="Helical" evidence="1">
    <location>
        <begin position="12"/>
        <end position="33"/>
    </location>
</feature>
<feature type="transmembrane region" description="Helical" evidence="1">
    <location>
        <begin position="240"/>
        <end position="261"/>
    </location>
</feature>
<dbReference type="InterPro" id="IPR010721">
    <property type="entry name" value="UstE-like"/>
</dbReference>
<keyword evidence="1" id="KW-1133">Transmembrane helix</keyword>
<dbReference type="Proteomes" id="UP001648503">
    <property type="component" value="Unassembled WGS sequence"/>
</dbReference>
<keyword evidence="1" id="KW-0472">Membrane</keyword>
<dbReference type="Gene3D" id="1.20.120.1630">
    <property type="match status" value="1"/>
</dbReference>
<dbReference type="EMBL" id="JAFCIX010000042">
    <property type="protein sequence ID" value="KAH6600262.1"/>
    <property type="molecule type" value="Genomic_DNA"/>
</dbReference>
<dbReference type="Pfam" id="PF06966">
    <property type="entry name" value="DUF1295"/>
    <property type="match status" value="1"/>
</dbReference>
<name>A0ABQ8FLI9_9FUNG</name>
<feature type="transmembrane region" description="Helical" evidence="1">
    <location>
        <begin position="217"/>
        <end position="234"/>
    </location>
</feature>
<keyword evidence="1" id="KW-0812">Transmembrane</keyword>
<accession>A0ABQ8FLI9</accession>
<evidence type="ECO:0000313" key="3">
    <source>
        <dbReference type="Proteomes" id="UP001648503"/>
    </source>
</evidence>
<proteinExistence type="predicted"/>
<evidence type="ECO:0000313" key="2">
    <source>
        <dbReference type="EMBL" id="KAH6600262.1"/>
    </source>
</evidence>
<dbReference type="PANTHER" id="PTHR32251:SF17">
    <property type="entry name" value="STEROID 5-ALPHA REDUCTASE C-TERMINAL DOMAIN-CONTAINING PROTEIN"/>
    <property type="match status" value="1"/>
</dbReference>
<feature type="transmembrane region" description="Helical" evidence="1">
    <location>
        <begin position="163"/>
        <end position="184"/>
    </location>
</feature>
<dbReference type="PANTHER" id="PTHR32251">
    <property type="entry name" value="3-OXO-5-ALPHA-STEROID 4-DEHYDROGENASE"/>
    <property type="match status" value="1"/>
</dbReference>
<gene>
    <name evidence="2" type="ORF">BASA50_002437</name>
</gene>
<sequence>MTPLLGTVVIALGPPALLALAINVSVGIVGVMLQTEMFFDATALATFISCALLALWTSATSALGTTTLAADLPYTEHPFLAGVFKLHSRHLLLTTAILVWSIRLGSFLLFRAHILNGDRRFDKVKTRPFRFAILWLIQAVWCTIALIPLYATLAIPSEWMMPINRLDVLGMACFVIGFTTEFIADVQKLTWQIRMGDKRFTLVNNQGLWSLCRYPNYFGEILLWTGVAVVSVASLDLSTLNSVCIALLMCTSPLFVAFMLLRVSGIPPQELMAKTRYANSKAYDVYVAHTNMILPWFPSTASHKED</sequence>
<feature type="transmembrane region" description="Helical" evidence="1">
    <location>
        <begin position="90"/>
        <end position="110"/>
    </location>
</feature>
<protein>
    <recommendedName>
        <fullName evidence="4">Steroid 5-alpha reductase C-terminal domain-containing protein</fullName>
    </recommendedName>
</protein>
<comment type="caution">
    <text evidence="2">The sequence shown here is derived from an EMBL/GenBank/DDBJ whole genome shotgun (WGS) entry which is preliminary data.</text>
</comment>
<evidence type="ECO:0008006" key="4">
    <source>
        <dbReference type="Google" id="ProtNLM"/>
    </source>
</evidence>
<keyword evidence="3" id="KW-1185">Reference proteome</keyword>